<gene>
    <name evidence="2" type="ORF">NSA47_09765</name>
</gene>
<feature type="transmembrane region" description="Helical" evidence="1">
    <location>
        <begin position="73"/>
        <end position="94"/>
    </location>
</feature>
<keyword evidence="1" id="KW-0812">Transmembrane</keyword>
<feature type="transmembrane region" description="Helical" evidence="1">
    <location>
        <begin position="106"/>
        <end position="132"/>
    </location>
</feature>
<dbReference type="Pfam" id="PF09991">
    <property type="entry name" value="DUF2232"/>
    <property type="match status" value="1"/>
</dbReference>
<organism evidence="2 3">
    <name type="scientific">Irregularibacter muris</name>
    <dbReference type="NCBI Taxonomy" id="1796619"/>
    <lineage>
        <taxon>Bacteria</taxon>
        <taxon>Bacillati</taxon>
        <taxon>Bacillota</taxon>
        <taxon>Clostridia</taxon>
        <taxon>Eubacteriales</taxon>
        <taxon>Eubacteriaceae</taxon>
        <taxon>Irregularibacter</taxon>
    </lineage>
</organism>
<protein>
    <submittedName>
        <fullName evidence="2">YybS family protein</fullName>
    </submittedName>
</protein>
<feature type="transmembrane region" description="Helical" evidence="1">
    <location>
        <begin position="252"/>
        <end position="272"/>
    </location>
</feature>
<keyword evidence="3" id="KW-1185">Reference proteome</keyword>
<feature type="transmembrane region" description="Helical" evidence="1">
    <location>
        <begin position="223"/>
        <end position="240"/>
    </location>
</feature>
<evidence type="ECO:0000256" key="1">
    <source>
        <dbReference type="SAM" id="Phobius"/>
    </source>
</evidence>
<dbReference type="RefSeq" id="WP_257531445.1">
    <property type="nucleotide sequence ID" value="NZ_JANKAS010000008.1"/>
</dbReference>
<keyword evidence="1" id="KW-1133">Transmembrane helix</keyword>
<proteinExistence type="predicted"/>
<dbReference type="PANTHER" id="PTHR41324:SF1">
    <property type="entry name" value="DUF2232 DOMAIN-CONTAINING PROTEIN"/>
    <property type="match status" value="1"/>
</dbReference>
<evidence type="ECO:0000313" key="3">
    <source>
        <dbReference type="Proteomes" id="UP001205748"/>
    </source>
</evidence>
<sequence>MNKKFNTRAMTEGAIMAALTALLGVLSYYIPFLNLLIFIWPIPIIVLGIRQGMTISLLATFIASVLVSIFTPIVYSGYLILMYGLLGIVLGYAYQKQWSISKTALLGYVTSLLSIVVMFQFYRIIVGVDILTEMTEMMKLSMGEITNMYQKMGVDPNILDQAVERIENMMQTVNMLFPAILLTIPMAITGINMLVTQKLLPRLGYHQVAKIQPLRNWKLPSHANYGLFFIIVLTTLGQYLKIPNFDMVHRNVLYLILMVFFIQGLAVISYFFHHRNFSKGIKFIGYLFILLTPFLQIMIHFIGLFDVVFNFRNLIKHNGR</sequence>
<dbReference type="AlphaFoldDB" id="A0AAE3HGX6"/>
<dbReference type="Gene3D" id="1.10.1760.20">
    <property type="match status" value="1"/>
</dbReference>
<keyword evidence="1" id="KW-0472">Membrane</keyword>
<feature type="transmembrane region" description="Helical" evidence="1">
    <location>
        <begin position="175"/>
        <end position="195"/>
    </location>
</feature>
<reference evidence="2" key="1">
    <citation type="submission" date="2022-07" db="EMBL/GenBank/DDBJ databases">
        <title>Enhanced cultured diversity of the mouse gut microbiota enables custom-made synthetic communities.</title>
        <authorList>
            <person name="Afrizal A."/>
        </authorList>
    </citation>
    <scope>NUCLEOTIDE SEQUENCE</scope>
    <source>
        <strain evidence="2">DSM 28593</strain>
    </source>
</reference>
<dbReference type="EMBL" id="JANKAS010000008">
    <property type="protein sequence ID" value="MCR1899272.1"/>
    <property type="molecule type" value="Genomic_DNA"/>
</dbReference>
<dbReference type="Proteomes" id="UP001205748">
    <property type="component" value="Unassembled WGS sequence"/>
</dbReference>
<dbReference type="InterPro" id="IPR018710">
    <property type="entry name" value="DUF2232"/>
</dbReference>
<name>A0AAE3HGX6_9FIRM</name>
<evidence type="ECO:0000313" key="2">
    <source>
        <dbReference type="EMBL" id="MCR1899272.1"/>
    </source>
</evidence>
<dbReference type="PANTHER" id="PTHR41324">
    <property type="entry name" value="MEMBRANE PROTEIN-RELATED"/>
    <property type="match status" value="1"/>
</dbReference>
<feature type="transmembrane region" description="Helical" evidence="1">
    <location>
        <begin position="37"/>
        <end position="66"/>
    </location>
</feature>
<comment type="caution">
    <text evidence="2">The sequence shown here is derived from an EMBL/GenBank/DDBJ whole genome shotgun (WGS) entry which is preliminary data.</text>
</comment>
<feature type="transmembrane region" description="Helical" evidence="1">
    <location>
        <begin position="284"/>
        <end position="311"/>
    </location>
</feature>
<accession>A0AAE3HGX6</accession>